<organism evidence="7 8">
    <name type="scientific">Egibacter rhizosphaerae</name>
    <dbReference type="NCBI Taxonomy" id="1670831"/>
    <lineage>
        <taxon>Bacteria</taxon>
        <taxon>Bacillati</taxon>
        <taxon>Actinomycetota</taxon>
        <taxon>Nitriliruptoria</taxon>
        <taxon>Egibacterales</taxon>
        <taxon>Egibacteraceae</taxon>
        <taxon>Egibacter</taxon>
    </lineage>
</organism>
<evidence type="ECO:0000256" key="2">
    <source>
        <dbReference type="ARBA" id="ARBA00023125"/>
    </source>
</evidence>
<dbReference type="GO" id="GO:0000976">
    <property type="term" value="F:transcription cis-regulatory region binding"/>
    <property type="evidence" value="ECO:0007669"/>
    <property type="project" value="TreeGrafter"/>
</dbReference>
<reference evidence="7 8" key="1">
    <citation type="submission" date="2019-01" db="EMBL/GenBank/DDBJ databases">
        <title>Egibacter rhizosphaerae EGI 80759T.</title>
        <authorList>
            <person name="Chen D.-D."/>
            <person name="Tian Y."/>
            <person name="Jiao J.-Y."/>
            <person name="Zhang X.-T."/>
            <person name="Zhang Y.-G."/>
            <person name="Zhang Y."/>
            <person name="Xiao M."/>
            <person name="Shu W.-S."/>
            <person name="Li W.-J."/>
        </authorList>
    </citation>
    <scope>NUCLEOTIDE SEQUENCE [LARGE SCALE GENOMIC DNA]</scope>
    <source>
        <strain evidence="7 8">EGI 80759</strain>
    </source>
</reference>
<keyword evidence="2 4" id="KW-0238">DNA-binding</keyword>
<dbReference type="AlphaFoldDB" id="A0A411YIC3"/>
<evidence type="ECO:0000259" key="6">
    <source>
        <dbReference type="PROSITE" id="PS50977"/>
    </source>
</evidence>
<dbReference type="SUPFAM" id="SSF46689">
    <property type="entry name" value="Homeodomain-like"/>
    <property type="match status" value="1"/>
</dbReference>
<keyword evidence="8" id="KW-1185">Reference proteome</keyword>
<dbReference type="Gene3D" id="1.10.357.10">
    <property type="entry name" value="Tetracycline Repressor, domain 2"/>
    <property type="match status" value="1"/>
</dbReference>
<dbReference type="PANTHER" id="PTHR30055">
    <property type="entry name" value="HTH-TYPE TRANSCRIPTIONAL REGULATOR RUTR"/>
    <property type="match status" value="1"/>
</dbReference>
<feature type="compositionally biased region" description="Basic and acidic residues" evidence="5">
    <location>
        <begin position="1"/>
        <end position="10"/>
    </location>
</feature>
<accession>A0A411YIC3</accession>
<dbReference type="InterPro" id="IPR050109">
    <property type="entry name" value="HTH-type_TetR-like_transc_reg"/>
</dbReference>
<dbReference type="PRINTS" id="PR00455">
    <property type="entry name" value="HTHTETR"/>
</dbReference>
<dbReference type="InterPro" id="IPR011075">
    <property type="entry name" value="TetR_C"/>
</dbReference>
<proteinExistence type="predicted"/>
<dbReference type="PROSITE" id="PS50977">
    <property type="entry name" value="HTH_TETR_2"/>
    <property type="match status" value="1"/>
</dbReference>
<name>A0A411YIC3_9ACTN</name>
<dbReference type="InterPro" id="IPR001647">
    <property type="entry name" value="HTH_TetR"/>
</dbReference>
<evidence type="ECO:0000313" key="8">
    <source>
        <dbReference type="Proteomes" id="UP000291469"/>
    </source>
</evidence>
<sequence>MGATPKEQRPYPHHARDRAAGDRRRGQILEAAIDELAERGWHAASVQGVAVRAGTKPPTVLHHFRNKPTLLLAALEHADAEAQRLMEAETGAAAPTGTAALDAVVAVVERYVERPALARLSIGVAQEATTPEHPAHDWARDRRTAIREALGASIAAGVADGELRADLDVPTEAADLFAVIEGAVAHWLVEPEAIDPVATTRRHVHRLVVPGG</sequence>
<dbReference type="Pfam" id="PF16925">
    <property type="entry name" value="TetR_C_13"/>
    <property type="match status" value="1"/>
</dbReference>
<feature type="region of interest" description="Disordered" evidence="5">
    <location>
        <begin position="1"/>
        <end position="24"/>
    </location>
</feature>
<dbReference type="Pfam" id="PF00440">
    <property type="entry name" value="TetR_N"/>
    <property type="match status" value="1"/>
</dbReference>
<feature type="DNA-binding region" description="H-T-H motif" evidence="4">
    <location>
        <begin position="45"/>
        <end position="64"/>
    </location>
</feature>
<dbReference type="KEGG" id="erz:ER308_15430"/>
<dbReference type="Proteomes" id="UP000291469">
    <property type="component" value="Chromosome"/>
</dbReference>
<evidence type="ECO:0000256" key="4">
    <source>
        <dbReference type="PROSITE-ProRule" id="PRU00335"/>
    </source>
</evidence>
<dbReference type="EMBL" id="CP036402">
    <property type="protein sequence ID" value="QBI20822.1"/>
    <property type="molecule type" value="Genomic_DNA"/>
</dbReference>
<keyword evidence="1" id="KW-0805">Transcription regulation</keyword>
<dbReference type="InterPro" id="IPR036271">
    <property type="entry name" value="Tet_transcr_reg_TetR-rel_C_sf"/>
</dbReference>
<evidence type="ECO:0000313" key="7">
    <source>
        <dbReference type="EMBL" id="QBI20822.1"/>
    </source>
</evidence>
<evidence type="ECO:0000256" key="3">
    <source>
        <dbReference type="ARBA" id="ARBA00023163"/>
    </source>
</evidence>
<protein>
    <submittedName>
        <fullName evidence="7">TetR/AcrR family transcriptional regulator</fullName>
    </submittedName>
</protein>
<keyword evidence="3" id="KW-0804">Transcription</keyword>
<dbReference type="SUPFAM" id="SSF48498">
    <property type="entry name" value="Tetracyclin repressor-like, C-terminal domain"/>
    <property type="match status" value="1"/>
</dbReference>
<feature type="domain" description="HTH tetR-type" evidence="6">
    <location>
        <begin position="22"/>
        <end position="82"/>
    </location>
</feature>
<evidence type="ECO:0000256" key="1">
    <source>
        <dbReference type="ARBA" id="ARBA00023015"/>
    </source>
</evidence>
<dbReference type="PANTHER" id="PTHR30055:SF234">
    <property type="entry name" value="HTH-TYPE TRANSCRIPTIONAL REGULATOR BETI"/>
    <property type="match status" value="1"/>
</dbReference>
<gene>
    <name evidence="7" type="ORF">ER308_15430</name>
</gene>
<dbReference type="RefSeq" id="WP_131155815.1">
    <property type="nucleotide sequence ID" value="NZ_CP036402.1"/>
</dbReference>
<dbReference type="InterPro" id="IPR009057">
    <property type="entry name" value="Homeodomain-like_sf"/>
</dbReference>
<dbReference type="GO" id="GO:0003700">
    <property type="term" value="F:DNA-binding transcription factor activity"/>
    <property type="evidence" value="ECO:0007669"/>
    <property type="project" value="TreeGrafter"/>
</dbReference>
<evidence type="ECO:0000256" key="5">
    <source>
        <dbReference type="SAM" id="MobiDB-lite"/>
    </source>
</evidence>
<dbReference type="OrthoDB" id="7505659at2"/>